<keyword evidence="2" id="KW-1185">Reference proteome</keyword>
<reference evidence="1" key="1">
    <citation type="submission" date="2024-07" db="EMBL/GenBank/DDBJ databases">
        <title>A survey of Mimosa microsymbionts across Brazilian biomes reveals a high diversity of Paraburkholderia nodulating endemic species, but also that Cupriavidus is common as a symbiont of widespread species.</title>
        <authorList>
            <person name="Rouws L."/>
            <person name="Barauna A."/>
            <person name="Beukes C."/>
            <person name="Rouws J.R.C."/>
            <person name="De Faria S.M."/>
            <person name="Gross E."/>
            <person name="Bueno Dos Reis Junior F."/>
            <person name="Simon M.F."/>
            <person name="Maluk M."/>
            <person name="Odee D.W."/>
            <person name="Kenicer G."/>
            <person name="Young J.P.W."/>
            <person name="Reis V.M."/>
            <person name="Zilli J."/>
            <person name="James E.K."/>
        </authorList>
    </citation>
    <scope>NUCLEOTIDE SEQUENCE</scope>
    <source>
        <strain evidence="1">EG181B</strain>
    </source>
</reference>
<evidence type="ECO:0000313" key="2">
    <source>
        <dbReference type="Proteomes" id="UP001558850"/>
    </source>
</evidence>
<dbReference type="EMBL" id="JBFRCH010000004">
    <property type="protein sequence ID" value="MEX3932106.1"/>
    <property type="molecule type" value="Genomic_DNA"/>
</dbReference>
<organism evidence="1 2">
    <name type="scientific">Paraburkholderia phymatum</name>
    <dbReference type="NCBI Taxonomy" id="148447"/>
    <lineage>
        <taxon>Bacteria</taxon>
        <taxon>Pseudomonadati</taxon>
        <taxon>Pseudomonadota</taxon>
        <taxon>Betaproteobacteria</taxon>
        <taxon>Burkholderiales</taxon>
        <taxon>Burkholderiaceae</taxon>
        <taxon>Paraburkholderia</taxon>
    </lineage>
</organism>
<comment type="caution">
    <text evidence="1">The sequence shown here is derived from an EMBL/GenBank/DDBJ whole genome shotgun (WGS) entry which is preliminary data.</text>
</comment>
<dbReference type="Proteomes" id="UP001558850">
    <property type="component" value="Unassembled WGS sequence"/>
</dbReference>
<gene>
    <name evidence="1" type="ORF">AB4Y32_09905</name>
</gene>
<protein>
    <submittedName>
        <fullName evidence="1">Alpha/beta fold hydrolase</fullName>
    </submittedName>
</protein>
<name>A0ACC6TXI8_9BURK</name>
<proteinExistence type="predicted"/>
<evidence type="ECO:0000313" key="1">
    <source>
        <dbReference type="EMBL" id="MEX3932106.1"/>
    </source>
</evidence>
<keyword evidence="1" id="KW-0378">Hydrolase</keyword>
<accession>A0ACC6TXI8</accession>
<sequence>MGKLFTICLVMAFLAACQVAPHRATEAMEVKKIRVNDTELAYVEEGSGETIIFVHGASGDWRTWEGLRPFIAEKYHYVALSRRYHYPNDSSGDGKDYSVLQHAEDVAAFIRALNVGKVHLVGGSYGGRVVTYVALKHPELLRSLVVSDPAVIAPLTDGGKAALADYQRDVGKSAAAARAGDVRQAAILLFNAVQDDPTAFENAPPVIQERFLANAKTLPMMFAGAPPPPVTCEELASLKVPVLVMRGQLTRNNFALGDEMLLSCLPKGAELAVVPNGRHMWYPVNPRAGADAILAFIAKH</sequence>